<dbReference type="EMBL" id="DSTK01000039">
    <property type="protein sequence ID" value="HFK98437.1"/>
    <property type="molecule type" value="Genomic_DNA"/>
</dbReference>
<comment type="caution">
    <text evidence="1">The sequence shown here is derived from an EMBL/GenBank/DDBJ whole genome shotgun (WGS) entry which is preliminary data.</text>
</comment>
<reference evidence="1" key="1">
    <citation type="journal article" date="2020" name="mSystems">
        <title>Genome- and Community-Level Interaction Insights into Carbon Utilization and Element Cycling Functions of Hydrothermarchaeota in Hydrothermal Sediment.</title>
        <authorList>
            <person name="Zhou Z."/>
            <person name="Liu Y."/>
            <person name="Xu W."/>
            <person name="Pan J."/>
            <person name="Luo Z.H."/>
            <person name="Li M."/>
        </authorList>
    </citation>
    <scope>NUCLEOTIDE SEQUENCE [LARGE SCALE GENOMIC DNA]</scope>
    <source>
        <strain evidence="1">SpSt-456</strain>
    </source>
</reference>
<proteinExistence type="predicted"/>
<evidence type="ECO:0000313" key="1">
    <source>
        <dbReference type="EMBL" id="HFK98437.1"/>
    </source>
</evidence>
<dbReference type="AlphaFoldDB" id="A0A832EBM3"/>
<gene>
    <name evidence="1" type="ORF">ENS06_14080</name>
</gene>
<name>A0A832EBM3_9BACT</name>
<protein>
    <recommendedName>
        <fullName evidence="2">Phage protein D</fullName>
    </recommendedName>
</protein>
<evidence type="ECO:0008006" key="2">
    <source>
        <dbReference type="Google" id="ProtNLM"/>
    </source>
</evidence>
<organism evidence="1">
    <name type="scientific">Desulfacinum infernum</name>
    <dbReference type="NCBI Taxonomy" id="35837"/>
    <lineage>
        <taxon>Bacteria</taxon>
        <taxon>Pseudomonadati</taxon>
        <taxon>Thermodesulfobacteriota</taxon>
        <taxon>Syntrophobacteria</taxon>
        <taxon>Syntrophobacterales</taxon>
        <taxon>Syntrophobacteraceae</taxon>
        <taxon>Desulfacinum</taxon>
    </lineage>
</organism>
<accession>A0A832EBM3</accession>
<dbReference type="SUPFAM" id="SSF69279">
    <property type="entry name" value="Phage tail proteins"/>
    <property type="match status" value="1"/>
</dbReference>
<sequence>MSTETPMAQAPVYAARPSVLLNGQRCPAADELLICAEVHEQRDGLAHAELRFADTVRTTERGIGWAFETDEGSSLSLGTSVRLFMGDETSPQEIFQGIISAVEASFGPEHPPELLVFAEDALWKARMKRRTATYTERTLGGLVETIASELGLRARVSGLDQDPGTQVQINETDLGFLRRVLERFDGWMKISGQHMEAGPWSHGSSQEITLELHSLLKSVRVTVDLADQVSAVTYSGWDPAQGAVIHVESHGALPLGPGTGRTGTQVLEQAFGPRREHAGAFVAADDREARALVDSLYLQRARRFVMVDGCAVGHPGLRVGSRVRLRGLGPRFDNTYTVTRTCHRFDLINGYETDFEAEGARFEG</sequence>